<dbReference type="RefSeq" id="WP_116686544.1">
    <property type="nucleotide sequence ID" value="NZ_CAWNYD010000002.1"/>
</dbReference>
<dbReference type="AlphaFoldDB" id="A0A2V1H262"/>
<evidence type="ECO:0000259" key="2">
    <source>
        <dbReference type="Pfam" id="PF01425"/>
    </source>
</evidence>
<reference evidence="3 4" key="1">
    <citation type="submission" date="2018-04" db="EMBL/GenBank/DDBJ databases">
        <title>Thalassorhabdus spongiae gen. nov., sp. nov., isolated from a marine sponge in South-West Iceland.</title>
        <authorList>
            <person name="Knobloch S."/>
            <person name="Daussin A."/>
            <person name="Johannsson R."/>
            <person name="Marteinsson V.T."/>
        </authorList>
    </citation>
    <scope>NUCLEOTIDE SEQUENCE [LARGE SCALE GENOMIC DNA]</scope>
    <source>
        <strain evidence="3 4">Hp12</strain>
    </source>
</reference>
<dbReference type="InterPro" id="IPR036928">
    <property type="entry name" value="AS_sf"/>
</dbReference>
<dbReference type="InterPro" id="IPR023631">
    <property type="entry name" value="Amidase_dom"/>
</dbReference>
<dbReference type="GO" id="GO:0003824">
    <property type="term" value="F:catalytic activity"/>
    <property type="evidence" value="ECO:0007669"/>
    <property type="project" value="InterPro"/>
</dbReference>
<keyword evidence="4" id="KW-1185">Reference proteome</keyword>
<comment type="similarity">
    <text evidence="1">Belongs to the amidase family.</text>
</comment>
<dbReference type="OrthoDB" id="8872210at2"/>
<protein>
    <submittedName>
        <fullName evidence="3">Amidase</fullName>
    </submittedName>
</protein>
<dbReference type="Pfam" id="PF01425">
    <property type="entry name" value="Amidase"/>
    <property type="match status" value="1"/>
</dbReference>
<dbReference type="SUPFAM" id="SSF75304">
    <property type="entry name" value="Amidase signature (AS) enzymes"/>
    <property type="match status" value="1"/>
</dbReference>
<evidence type="ECO:0000313" key="4">
    <source>
        <dbReference type="Proteomes" id="UP000244906"/>
    </source>
</evidence>
<dbReference type="Proteomes" id="UP000244906">
    <property type="component" value="Unassembled WGS sequence"/>
</dbReference>
<comment type="caution">
    <text evidence="3">The sequence shown here is derived from an EMBL/GenBank/DDBJ whole genome shotgun (WGS) entry which is preliminary data.</text>
</comment>
<dbReference type="InterPro" id="IPR000120">
    <property type="entry name" value="Amidase"/>
</dbReference>
<gene>
    <name evidence="3" type="ORF">DC094_07765</name>
</gene>
<dbReference type="PROSITE" id="PS00571">
    <property type="entry name" value="AMIDASES"/>
    <property type="match status" value="1"/>
</dbReference>
<sequence length="514" mass="54757">MTGFAEYTEYDAIGLAQLIAKKQITAAELLNEARARAAQVNPKINAIIRDLPEFASQSLNALPQTNQSSVFSGVPFLLKDLLAQLKGTPITNGSNALKNFQSSHSSDLVKRWQQAGLIIFGKTNTPEMGLMGITEPKAFGACRNPWDLSLTPGGSSGGSAAAVASGILPMASGGDGGGSIRIPASCCGLFGFKPGRGLIPTGPDFRQIWEGAAVEHVLTRSVRDSAAMLDISAASCAGDGWPTAIRPDSWRAAMGTPPKQLKIGFSVTSPIGSPVAKDCIDAVEHTAKLLQALGHHVELVEPDINGDLIRNGYLTMYMGQMAAEVRRLSQQFNLPASQLDLEPTTRALARLGETVTAGEYVTAINGWNLLGRKMGQFHQEYDLLLTPTLGDAPQPVGSLYPSKAEELSMKLLAIPGIPRLAIKAGLLEQMSYDALSKAPFTQLSNLTGAPAMSVPLYWNQNNTPIGVQLMAAVNNEGLLFSVAHQLEQAQPWFDQVSPLFQSHQCAQVQQSVAS</sequence>
<dbReference type="PANTHER" id="PTHR11895:SF7">
    <property type="entry name" value="GLUTAMYL-TRNA(GLN) AMIDOTRANSFERASE SUBUNIT A, MITOCHONDRIAL"/>
    <property type="match status" value="1"/>
</dbReference>
<dbReference type="PANTHER" id="PTHR11895">
    <property type="entry name" value="TRANSAMIDASE"/>
    <property type="match status" value="1"/>
</dbReference>
<feature type="domain" description="Amidase" evidence="2">
    <location>
        <begin position="28"/>
        <end position="479"/>
    </location>
</feature>
<evidence type="ECO:0000313" key="3">
    <source>
        <dbReference type="EMBL" id="PVZ70471.1"/>
    </source>
</evidence>
<dbReference type="Gene3D" id="3.90.1300.10">
    <property type="entry name" value="Amidase signature (AS) domain"/>
    <property type="match status" value="1"/>
</dbReference>
<proteinExistence type="inferred from homology"/>
<dbReference type="EMBL" id="QDDL01000002">
    <property type="protein sequence ID" value="PVZ70471.1"/>
    <property type="molecule type" value="Genomic_DNA"/>
</dbReference>
<dbReference type="InterPro" id="IPR020556">
    <property type="entry name" value="Amidase_CS"/>
</dbReference>
<evidence type="ECO:0000256" key="1">
    <source>
        <dbReference type="ARBA" id="ARBA00009199"/>
    </source>
</evidence>
<name>A0A2V1H262_9GAMM</name>
<accession>A0A2V1H262</accession>
<organism evidence="3 4">
    <name type="scientific">Pelagibaculum spongiae</name>
    <dbReference type="NCBI Taxonomy" id="2080658"/>
    <lineage>
        <taxon>Bacteria</taxon>
        <taxon>Pseudomonadati</taxon>
        <taxon>Pseudomonadota</taxon>
        <taxon>Gammaproteobacteria</taxon>
        <taxon>Oceanospirillales</taxon>
        <taxon>Pelagibaculum</taxon>
    </lineage>
</organism>